<evidence type="ECO:0000313" key="1">
    <source>
        <dbReference type="EMBL" id="KAG5441347.1"/>
    </source>
</evidence>
<dbReference type="AlphaFoldDB" id="A0A8T1LVE5"/>
<dbReference type="EMBL" id="NIRI02000077">
    <property type="protein sequence ID" value="KAG5441347.1"/>
    <property type="molecule type" value="Genomic_DNA"/>
</dbReference>
<organism evidence="1 2">
    <name type="scientific">Clonorchis sinensis</name>
    <name type="common">Chinese liver fluke</name>
    <dbReference type="NCBI Taxonomy" id="79923"/>
    <lineage>
        <taxon>Eukaryota</taxon>
        <taxon>Metazoa</taxon>
        <taxon>Spiralia</taxon>
        <taxon>Lophotrochozoa</taxon>
        <taxon>Platyhelminthes</taxon>
        <taxon>Trematoda</taxon>
        <taxon>Digenea</taxon>
        <taxon>Opisthorchiida</taxon>
        <taxon>Opisthorchiata</taxon>
        <taxon>Opisthorchiidae</taxon>
        <taxon>Clonorchis</taxon>
    </lineage>
</organism>
<dbReference type="Proteomes" id="UP000286415">
    <property type="component" value="Unassembled WGS sequence"/>
</dbReference>
<sequence length="109" mass="12070">MNFKLRSPDTYPVKLLPLALRHSFEPLISPCLAVAALSSHSGEPTDASRNSLSGHEIQLHPPGFSPVKLIEPIFKVNCVFWCLLLFPCRAFRAFGIGCVPVSSRIFLLH</sequence>
<protein>
    <submittedName>
        <fullName evidence="1">Uncharacterized protein</fullName>
    </submittedName>
</protein>
<comment type="caution">
    <text evidence="1">The sequence shown here is derived from an EMBL/GenBank/DDBJ whole genome shotgun (WGS) entry which is preliminary data.</text>
</comment>
<accession>A0A8T1LVE5</accession>
<name>A0A8T1LVE5_CLOSI</name>
<reference evidence="1 2" key="2">
    <citation type="journal article" date="2021" name="Genomics">
        <title>High-quality reference genome for Clonorchis sinensis.</title>
        <authorList>
            <person name="Young N.D."/>
            <person name="Stroehlein A.J."/>
            <person name="Kinkar L."/>
            <person name="Wang T."/>
            <person name="Sohn W.M."/>
            <person name="Chang B.C.H."/>
            <person name="Kaur P."/>
            <person name="Weisz D."/>
            <person name="Dudchenko O."/>
            <person name="Aiden E.L."/>
            <person name="Korhonen P.K."/>
            <person name="Gasser R.B."/>
        </authorList>
    </citation>
    <scope>NUCLEOTIDE SEQUENCE [LARGE SCALE GENOMIC DNA]</scope>
    <source>
        <strain evidence="1">Cs-k2</strain>
    </source>
</reference>
<proteinExistence type="predicted"/>
<evidence type="ECO:0000313" key="2">
    <source>
        <dbReference type="Proteomes" id="UP000286415"/>
    </source>
</evidence>
<keyword evidence="2" id="KW-1185">Reference proteome</keyword>
<reference evidence="1 2" key="1">
    <citation type="journal article" date="2018" name="Biotechnol. Adv.">
        <title>Improved genomic resources and new bioinformatic workflow for the carcinogenic parasite Clonorchis sinensis: Biotechnological implications.</title>
        <authorList>
            <person name="Wang D."/>
            <person name="Korhonen P.K."/>
            <person name="Gasser R.B."/>
            <person name="Young N.D."/>
        </authorList>
    </citation>
    <scope>NUCLEOTIDE SEQUENCE [LARGE SCALE GENOMIC DNA]</scope>
    <source>
        <strain evidence="1">Cs-k2</strain>
    </source>
</reference>
<gene>
    <name evidence="1" type="ORF">CSKR_202163</name>
</gene>